<dbReference type="InterPro" id="IPR003660">
    <property type="entry name" value="HAMP_dom"/>
</dbReference>
<dbReference type="InterPro" id="IPR050428">
    <property type="entry name" value="TCS_sensor_his_kinase"/>
</dbReference>
<evidence type="ECO:0000256" key="9">
    <source>
        <dbReference type="ARBA" id="ARBA00023012"/>
    </source>
</evidence>
<dbReference type="PRINTS" id="PR00344">
    <property type="entry name" value="BCTRLSENSOR"/>
</dbReference>
<evidence type="ECO:0000256" key="4">
    <source>
        <dbReference type="ARBA" id="ARBA00022553"/>
    </source>
</evidence>
<dbReference type="SMART" id="SM00387">
    <property type="entry name" value="HATPase_c"/>
    <property type="match status" value="1"/>
</dbReference>
<evidence type="ECO:0000256" key="7">
    <source>
        <dbReference type="ARBA" id="ARBA00022777"/>
    </source>
</evidence>
<dbReference type="SMART" id="SM00388">
    <property type="entry name" value="HisKA"/>
    <property type="match status" value="1"/>
</dbReference>
<dbReference type="GO" id="GO:0000155">
    <property type="term" value="F:phosphorelay sensor kinase activity"/>
    <property type="evidence" value="ECO:0007669"/>
    <property type="project" value="InterPro"/>
</dbReference>
<keyword evidence="16" id="KW-1185">Reference proteome</keyword>
<dbReference type="PROSITE" id="PS50109">
    <property type="entry name" value="HIS_KIN"/>
    <property type="match status" value="1"/>
</dbReference>
<dbReference type="CDD" id="cd00082">
    <property type="entry name" value="HisKA"/>
    <property type="match status" value="1"/>
</dbReference>
<dbReference type="Pfam" id="PF00672">
    <property type="entry name" value="HAMP"/>
    <property type="match status" value="1"/>
</dbReference>
<dbReference type="Gene3D" id="1.10.287.130">
    <property type="match status" value="1"/>
</dbReference>
<dbReference type="EC" id="2.7.13.3" evidence="3"/>
<dbReference type="InterPro" id="IPR003594">
    <property type="entry name" value="HATPase_dom"/>
</dbReference>
<evidence type="ECO:0000256" key="11">
    <source>
        <dbReference type="SAM" id="MobiDB-lite"/>
    </source>
</evidence>
<gene>
    <name evidence="15" type="ORF">AX018_10704</name>
</gene>
<keyword evidence="6 12" id="KW-0812">Transmembrane</keyword>
<dbReference type="InterPro" id="IPR003661">
    <property type="entry name" value="HisK_dim/P_dom"/>
</dbReference>
<comment type="subcellular location">
    <subcellularLocation>
        <location evidence="2">Membrane</location>
        <topology evidence="2">Multi-pass membrane protein</topology>
    </subcellularLocation>
</comment>
<sequence length="507" mass="54862">MSFGKPRWPASLRMRLLATYAVGMVLSAALVGLCVFMLATPLSRYLLQNIVADNAAGITEHIRFDAAGRPTGLDETKIEPWILTSLRGELVLRILDAQGQVVYPPGEREGPLAPDGQGFDPSRAAFTLVREGVTMHAATAPLEHRGQVWYVQFATSDRLVLLMHESIGMPALQRGIVLSCLVFLAVFMVTTHFTLKRMLAPLRAASAEARRITPRTLEARLHERGLPTEIQPLVAAFNTALDRLQHGFQTQQEFLASAAHELKTPLALIRAQVELEPQGPSAPDLLKDVDRMARQVQQLLHLAEASELHNYKIECIDPRPTIREVADYMDRVARRHTVHIDLRLGDGPLQWQADRGALFTLLKNLLENAIQHSPVGGVVRLSASPSGMVVADQGPGVPAAQLPRIFDRFWRGAARRDDGAGLGLSICQEIASAHRWRIAARVGTAGLEVEVHVAPPDTGAAGPGGAAAEQPAPGPQARAPALRRAAGGRRARPACPRGRRGTGGPGA</sequence>
<dbReference type="EMBL" id="QLTA01000070">
    <property type="protein sequence ID" value="RAR73966.1"/>
    <property type="molecule type" value="Genomic_DNA"/>
</dbReference>
<proteinExistence type="predicted"/>
<dbReference type="SUPFAM" id="SSF55874">
    <property type="entry name" value="ATPase domain of HSP90 chaperone/DNA topoisomerase II/histidine kinase"/>
    <property type="match status" value="1"/>
</dbReference>
<dbReference type="SUPFAM" id="SSF47384">
    <property type="entry name" value="Homodimeric domain of signal transducing histidine kinase"/>
    <property type="match status" value="1"/>
</dbReference>
<dbReference type="PROSITE" id="PS50885">
    <property type="entry name" value="HAMP"/>
    <property type="match status" value="1"/>
</dbReference>
<keyword evidence="8 12" id="KW-1133">Transmembrane helix</keyword>
<dbReference type="PANTHER" id="PTHR45436">
    <property type="entry name" value="SENSOR HISTIDINE KINASE YKOH"/>
    <property type="match status" value="1"/>
</dbReference>
<feature type="transmembrane region" description="Helical" evidence="12">
    <location>
        <begin position="176"/>
        <end position="195"/>
    </location>
</feature>
<evidence type="ECO:0000256" key="6">
    <source>
        <dbReference type="ARBA" id="ARBA00022692"/>
    </source>
</evidence>
<comment type="caution">
    <text evidence="15">The sequence shown here is derived from an EMBL/GenBank/DDBJ whole genome shotgun (WGS) entry which is preliminary data.</text>
</comment>
<evidence type="ECO:0000259" key="14">
    <source>
        <dbReference type="PROSITE" id="PS50885"/>
    </source>
</evidence>
<feature type="domain" description="HAMP" evidence="14">
    <location>
        <begin position="196"/>
        <end position="249"/>
    </location>
</feature>
<feature type="compositionally biased region" description="Basic residues" evidence="11">
    <location>
        <begin position="486"/>
        <end position="500"/>
    </location>
</feature>
<evidence type="ECO:0000256" key="5">
    <source>
        <dbReference type="ARBA" id="ARBA00022679"/>
    </source>
</evidence>
<evidence type="ECO:0000256" key="1">
    <source>
        <dbReference type="ARBA" id="ARBA00000085"/>
    </source>
</evidence>
<feature type="region of interest" description="Disordered" evidence="11">
    <location>
        <begin position="454"/>
        <end position="507"/>
    </location>
</feature>
<name>A0A328YV88_9BURK</name>
<evidence type="ECO:0000313" key="15">
    <source>
        <dbReference type="EMBL" id="RAR73966.1"/>
    </source>
</evidence>
<dbReference type="GO" id="GO:0005886">
    <property type="term" value="C:plasma membrane"/>
    <property type="evidence" value="ECO:0007669"/>
    <property type="project" value="TreeGrafter"/>
</dbReference>
<feature type="domain" description="Histidine kinase" evidence="13">
    <location>
        <begin position="257"/>
        <end position="457"/>
    </location>
</feature>
<dbReference type="Pfam" id="PF02518">
    <property type="entry name" value="HATPase_c"/>
    <property type="match status" value="1"/>
</dbReference>
<dbReference type="OrthoDB" id="9809567at2"/>
<evidence type="ECO:0000256" key="2">
    <source>
        <dbReference type="ARBA" id="ARBA00004141"/>
    </source>
</evidence>
<keyword evidence="4" id="KW-0597">Phosphoprotein</keyword>
<dbReference type="PANTHER" id="PTHR45436:SF15">
    <property type="entry name" value="SENSOR HISTIDINE KINASE CUSS"/>
    <property type="match status" value="1"/>
</dbReference>
<dbReference type="AlphaFoldDB" id="A0A328YV88"/>
<reference evidence="15 16" key="1">
    <citation type="submission" date="2018-06" db="EMBL/GenBank/DDBJ databases">
        <title>Genomic Encyclopedia of Archaeal and Bacterial Type Strains, Phase II (KMG-II): from individual species to whole genera.</title>
        <authorList>
            <person name="Goeker M."/>
        </authorList>
    </citation>
    <scope>NUCLEOTIDE SEQUENCE [LARGE SCALE GENOMIC DNA]</scope>
    <source>
        <strain evidence="15 16">CFPB 3232</strain>
    </source>
</reference>
<evidence type="ECO:0000256" key="8">
    <source>
        <dbReference type="ARBA" id="ARBA00022989"/>
    </source>
</evidence>
<evidence type="ECO:0000259" key="13">
    <source>
        <dbReference type="PROSITE" id="PS50109"/>
    </source>
</evidence>
<dbReference type="InterPro" id="IPR036097">
    <property type="entry name" value="HisK_dim/P_sf"/>
</dbReference>
<evidence type="ECO:0000256" key="3">
    <source>
        <dbReference type="ARBA" id="ARBA00012438"/>
    </source>
</evidence>
<keyword evidence="9" id="KW-0902">Two-component regulatory system</keyword>
<accession>A0A328YV88</accession>
<evidence type="ECO:0000256" key="10">
    <source>
        <dbReference type="ARBA" id="ARBA00023136"/>
    </source>
</evidence>
<protein>
    <recommendedName>
        <fullName evidence="3">histidine kinase</fullName>
        <ecNumber evidence="3">2.7.13.3</ecNumber>
    </recommendedName>
</protein>
<dbReference type="InterPro" id="IPR005467">
    <property type="entry name" value="His_kinase_dom"/>
</dbReference>
<keyword evidence="10 12" id="KW-0472">Membrane</keyword>
<comment type="catalytic activity">
    <reaction evidence="1">
        <text>ATP + protein L-histidine = ADP + protein N-phospho-L-histidine.</text>
        <dbReference type="EC" id="2.7.13.3"/>
    </reaction>
</comment>
<dbReference type="RefSeq" id="WP_146749406.1">
    <property type="nucleotide sequence ID" value="NZ_CBCSGC010000296.1"/>
</dbReference>
<dbReference type="InterPro" id="IPR036890">
    <property type="entry name" value="HATPase_C_sf"/>
</dbReference>
<dbReference type="SMART" id="SM00304">
    <property type="entry name" value="HAMP"/>
    <property type="match status" value="1"/>
</dbReference>
<dbReference type="Proteomes" id="UP000248856">
    <property type="component" value="Unassembled WGS sequence"/>
</dbReference>
<dbReference type="InterPro" id="IPR004358">
    <property type="entry name" value="Sig_transdc_His_kin-like_C"/>
</dbReference>
<evidence type="ECO:0000256" key="12">
    <source>
        <dbReference type="SAM" id="Phobius"/>
    </source>
</evidence>
<dbReference type="Gene3D" id="3.30.565.10">
    <property type="entry name" value="Histidine kinase-like ATPase, C-terminal domain"/>
    <property type="match status" value="1"/>
</dbReference>
<feature type="transmembrane region" description="Helical" evidence="12">
    <location>
        <begin position="20"/>
        <end position="39"/>
    </location>
</feature>
<organism evidence="15 16">
    <name type="scientific">Paracidovorax anthurii</name>
    <dbReference type="NCBI Taxonomy" id="78229"/>
    <lineage>
        <taxon>Bacteria</taxon>
        <taxon>Pseudomonadati</taxon>
        <taxon>Pseudomonadota</taxon>
        <taxon>Betaproteobacteria</taxon>
        <taxon>Burkholderiales</taxon>
        <taxon>Comamonadaceae</taxon>
        <taxon>Paracidovorax</taxon>
    </lineage>
</organism>
<dbReference type="Pfam" id="PF00512">
    <property type="entry name" value="HisKA"/>
    <property type="match status" value="1"/>
</dbReference>
<keyword evidence="5" id="KW-0808">Transferase</keyword>
<keyword evidence="7 15" id="KW-0418">Kinase</keyword>
<evidence type="ECO:0000313" key="16">
    <source>
        <dbReference type="Proteomes" id="UP000248856"/>
    </source>
</evidence>
<feature type="compositionally biased region" description="Low complexity" evidence="11">
    <location>
        <begin position="454"/>
        <end position="485"/>
    </location>
</feature>